<keyword evidence="4 6" id="KW-0808">Transferase</keyword>
<sequence>MTDVNTLIEGAKSLGFTLTDEQINKFIIYKETLKDWNQKINITSIIDDIDIDIKHFIDSLTPLNTDLFTYGAKVIDIGTGGGFPGVPMKIVRDDLNMTLLDSLNKRIRFLNEVIDRLKLNNIIAIHGRAEELGRKKEYREKYDIAISRAVASLDTLVEYCLPFVKKGGYFISMKGPDFNEELKESEKGIKILGGKIKDTRVITLPKSDITHSLIIIEKIKETPTKYPRGGGKPKKKPL</sequence>
<dbReference type="OrthoDB" id="9808773at2"/>
<gene>
    <name evidence="6" type="primary">rsmG</name>
    <name evidence="7" type="ORF">EDD65_11318</name>
</gene>
<dbReference type="RefSeq" id="WP_132029269.1">
    <property type="nucleotide sequence ID" value="NZ_CP068564.1"/>
</dbReference>
<evidence type="ECO:0000256" key="1">
    <source>
        <dbReference type="ARBA" id="ARBA00022490"/>
    </source>
</evidence>
<keyword evidence="3 6" id="KW-0489">Methyltransferase</keyword>
<keyword evidence="5 6" id="KW-0949">S-adenosyl-L-methionine</keyword>
<evidence type="ECO:0000256" key="5">
    <source>
        <dbReference type="ARBA" id="ARBA00022691"/>
    </source>
</evidence>
<keyword evidence="2 6" id="KW-0698">rRNA processing</keyword>
<feature type="binding site" evidence="6">
    <location>
        <position position="148"/>
    </location>
    <ligand>
        <name>S-adenosyl-L-methionine</name>
        <dbReference type="ChEBI" id="CHEBI:59789"/>
    </ligand>
</feature>
<feature type="binding site" evidence="6">
    <location>
        <position position="78"/>
    </location>
    <ligand>
        <name>S-adenosyl-L-methionine</name>
        <dbReference type="ChEBI" id="CHEBI:59789"/>
    </ligand>
</feature>
<dbReference type="EMBL" id="SMAE01000013">
    <property type="protein sequence ID" value="TCS86935.1"/>
    <property type="molecule type" value="Genomic_DNA"/>
</dbReference>
<evidence type="ECO:0000256" key="4">
    <source>
        <dbReference type="ARBA" id="ARBA00022679"/>
    </source>
</evidence>
<dbReference type="FunFam" id="3.40.50.150:FF:000041">
    <property type="entry name" value="Ribosomal RNA small subunit methyltransferase G"/>
    <property type="match status" value="1"/>
</dbReference>
<dbReference type="InterPro" id="IPR029063">
    <property type="entry name" value="SAM-dependent_MTases_sf"/>
</dbReference>
<dbReference type="SUPFAM" id="SSF53335">
    <property type="entry name" value="S-adenosyl-L-methionine-dependent methyltransferases"/>
    <property type="match status" value="1"/>
</dbReference>
<keyword evidence="8" id="KW-1185">Reference proteome</keyword>
<evidence type="ECO:0000256" key="6">
    <source>
        <dbReference type="HAMAP-Rule" id="MF_00074"/>
    </source>
</evidence>
<dbReference type="NCBIfam" id="TIGR00138">
    <property type="entry name" value="rsmG_gidB"/>
    <property type="match status" value="1"/>
</dbReference>
<dbReference type="PIRSF" id="PIRSF003078">
    <property type="entry name" value="GidB"/>
    <property type="match status" value="1"/>
</dbReference>
<comment type="similarity">
    <text evidence="6">Belongs to the methyltransferase superfamily. RNA methyltransferase RsmG family.</text>
</comment>
<reference evidence="7 8" key="1">
    <citation type="submission" date="2019-03" db="EMBL/GenBank/DDBJ databases">
        <title>Genomic Encyclopedia of Type Strains, Phase IV (KMG-IV): sequencing the most valuable type-strain genomes for metagenomic binning, comparative biology and taxonomic classification.</title>
        <authorList>
            <person name="Goeker M."/>
        </authorList>
    </citation>
    <scope>NUCLEOTIDE SEQUENCE [LARGE SCALE GENOMIC DNA]</scope>
    <source>
        <strain evidence="7 8">DSM 26752</strain>
    </source>
</reference>
<dbReference type="GO" id="GO:0005829">
    <property type="term" value="C:cytosol"/>
    <property type="evidence" value="ECO:0007669"/>
    <property type="project" value="TreeGrafter"/>
</dbReference>
<comment type="caution">
    <text evidence="6">Lacks conserved residue(s) required for the propagation of feature annotation.</text>
</comment>
<accession>A0A4R3KRL4</accession>
<evidence type="ECO:0000256" key="2">
    <source>
        <dbReference type="ARBA" id="ARBA00022552"/>
    </source>
</evidence>
<proteinExistence type="inferred from homology"/>
<dbReference type="GO" id="GO:0070043">
    <property type="term" value="F:rRNA (guanine-N7-)-methyltransferase activity"/>
    <property type="evidence" value="ECO:0007669"/>
    <property type="project" value="UniProtKB-UniRule"/>
</dbReference>
<evidence type="ECO:0000313" key="8">
    <source>
        <dbReference type="Proteomes" id="UP000294567"/>
    </source>
</evidence>
<protein>
    <recommendedName>
        <fullName evidence="6">Ribosomal RNA small subunit methyltransferase G</fullName>
        <ecNumber evidence="6">2.1.1.-</ecNumber>
    </recommendedName>
    <alternativeName>
        <fullName evidence="6">16S rRNA 7-methylguanosine methyltransferase</fullName>
        <shortName evidence="6">16S rRNA m7G methyltransferase</shortName>
    </alternativeName>
</protein>
<dbReference type="CDD" id="cd02440">
    <property type="entry name" value="AdoMet_MTases"/>
    <property type="match status" value="1"/>
</dbReference>
<organism evidence="7 8">
    <name type="scientific">Keratinibaculum paraultunense</name>
    <dbReference type="NCBI Taxonomy" id="1278232"/>
    <lineage>
        <taxon>Bacteria</taxon>
        <taxon>Bacillati</taxon>
        <taxon>Bacillota</taxon>
        <taxon>Tissierellia</taxon>
        <taxon>Tissierellales</taxon>
        <taxon>Tepidimicrobiaceae</taxon>
        <taxon>Keratinibaculum</taxon>
    </lineage>
</organism>
<dbReference type="Pfam" id="PF02527">
    <property type="entry name" value="GidB"/>
    <property type="match status" value="1"/>
</dbReference>
<name>A0A4R3KRL4_9FIRM</name>
<dbReference type="AlphaFoldDB" id="A0A4R3KRL4"/>
<keyword evidence="1 6" id="KW-0963">Cytoplasm</keyword>
<dbReference type="Proteomes" id="UP000294567">
    <property type="component" value="Unassembled WGS sequence"/>
</dbReference>
<dbReference type="InterPro" id="IPR003682">
    <property type="entry name" value="rRNA_ssu_MeTfrase_G"/>
</dbReference>
<dbReference type="PANTHER" id="PTHR31760">
    <property type="entry name" value="S-ADENOSYL-L-METHIONINE-DEPENDENT METHYLTRANSFERASES SUPERFAMILY PROTEIN"/>
    <property type="match status" value="1"/>
</dbReference>
<comment type="caution">
    <text evidence="7">The sequence shown here is derived from an EMBL/GenBank/DDBJ whole genome shotgun (WGS) entry which is preliminary data.</text>
</comment>
<comment type="function">
    <text evidence="6">Specifically methylates the N7 position of a guanine in 16S rRNA.</text>
</comment>
<dbReference type="EC" id="2.1.1.-" evidence="6"/>
<dbReference type="HAMAP" id="MF_00074">
    <property type="entry name" value="16SrRNA_methyltr_G"/>
    <property type="match status" value="1"/>
</dbReference>
<feature type="binding site" evidence="6">
    <location>
        <position position="83"/>
    </location>
    <ligand>
        <name>S-adenosyl-L-methionine</name>
        <dbReference type="ChEBI" id="CHEBI:59789"/>
    </ligand>
</feature>
<dbReference type="PANTHER" id="PTHR31760:SF0">
    <property type="entry name" value="S-ADENOSYL-L-METHIONINE-DEPENDENT METHYLTRANSFERASES SUPERFAMILY PROTEIN"/>
    <property type="match status" value="1"/>
</dbReference>
<evidence type="ECO:0000313" key="7">
    <source>
        <dbReference type="EMBL" id="TCS86935.1"/>
    </source>
</evidence>
<dbReference type="Gene3D" id="3.40.50.150">
    <property type="entry name" value="Vaccinia Virus protein VP39"/>
    <property type="match status" value="1"/>
</dbReference>
<feature type="binding site" evidence="6">
    <location>
        <begin position="129"/>
        <end position="130"/>
    </location>
    <ligand>
        <name>S-adenosyl-L-methionine</name>
        <dbReference type="ChEBI" id="CHEBI:59789"/>
    </ligand>
</feature>
<evidence type="ECO:0000256" key="3">
    <source>
        <dbReference type="ARBA" id="ARBA00022603"/>
    </source>
</evidence>
<comment type="subcellular location">
    <subcellularLocation>
        <location evidence="6">Cytoplasm</location>
    </subcellularLocation>
</comment>